<accession>A0ABV9VLD9</accession>
<dbReference type="Gene3D" id="3.10.105.10">
    <property type="entry name" value="Dipeptide-binding Protein, Domain 3"/>
    <property type="match status" value="1"/>
</dbReference>
<feature type="domain" description="Solute-binding protein family 5" evidence="6">
    <location>
        <begin position="82"/>
        <end position="451"/>
    </location>
</feature>
<evidence type="ECO:0000256" key="3">
    <source>
        <dbReference type="ARBA" id="ARBA00022448"/>
    </source>
</evidence>
<dbReference type="InterPro" id="IPR030678">
    <property type="entry name" value="Peptide/Ni-bd"/>
</dbReference>
<evidence type="ECO:0000256" key="1">
    <source>
        <dbReference type="ARBA" id="ARBA00004196"/>
    </source>
</evidence>
<protein>
    <submittedName>
        <fullName evidence="7">ABC transporter substrate-binding protein</fullName>
    </submittedName>
</protein>
<evidence type="ECO:0000256" key="2">
    <source>
        <dbReference type="ARBA" id="ARBA00005695"/>
    </source>
</evidence>
<gene>
    <name evidence="7" type="ORF">ACFPL4_36160</name>
</gene>
<dbReference type="RefSeq" id="WP_033305885.1">
    <property type="nucleotide sequence ID" value="NZ_JBHSJE010000023.1"/>
</dbReference>
<dbReference type="EMBL" id="JBHSJE010000023">
    <property type="protein sequence ID" value="MFC4983689.1"/>
    <property type="molecule type" value="Genomic_DNA"/>
</dbReference>
<dbReference type="SUPFAM" id="SSF53850">
    <property type="entry name" value="Periplasmic binding protein-like II"/>
    <property type="match status" value="1"/>
</dbReference>
<comment type="subcellular location">
    <subcellularLocation>
        <location evidence="1">Cell envelope</location>
    </subcellularLocation>
</comment>
<dbReference type="Proteomes" id="UP001595908">
    <property type="component" value="Unassembled WGS sequence"/>
</dbReference>
<dbReference type="PANTHER" id="PTHR30290:SF10">
    <property type="entry name" value="PERIPLASMIC OLIGOPEPTIDE-BINDING PROTEIN-RELATED"/>
    <property type="match status" value="1"/>
</dbReference>
<keyword evidence="8" id="KW-1185">Reference proteome</keyword>
<keyword evidence="3" id="KW-0813">Transport</keyword>
<comment type="caution">
    <text evidence="7">The sequence shown here is derived from an EMBL/GenBank/DDBJ whole genome shotgun (WGS) entry which is preliminary data.</text>
</comment>
<dbReference type="InterPro" id="IPR000914">
    <property type="entry name" value="SBP_5_dom"/>
</dbReference>
<keyword evidence="4 5" id="KW-0732">Signal</keyword>
<dbReference type="PROSITE" id="PS51257">
    <property type="entry name" value="PROKAR_LIPOPROTEIN"/>
    <property type="match status" value="1"/>
</dbReference>
<name>A0ABV9VLD9_STRAZ</name>
<evidence type="ECO:0000256" key="5">
    <source>
        <dbReference type="SAM" id="SignalP"/>
    </source>
</evidence>
<evidence type="ECO:0000313" key="7">
    <source>
        <dbReference type="EMBL" id="MFC4983689.1"/>
    </source>
</evidence>
<dbReference type="PANTHER" id="PTHR30290">
    <property type="entry name" value="PERIPLASMIC BINDING COMPONENT OF ABC TRANSPORTER"/>
    <property type="match status" value="1"/>
</dbReference>
<comment type="similarity">
    <text evidence="2">Belongs to the bacterial solute-binding protein 5 family.</text>
</comment>
<evidence type="ECO:0000256" key="4">
    <source>
        <dbReference type="ARBA" id="ARBA00022729"/>
    </source>
</evidence>
<dbReference type="InterPro" id="IPR039424">
    <property type="entry name" value="SBP_5"/>
</dbReference>
<dbReference type="PIRSF" id="PIRSF002741">
    <property type="entry name" value="MppA"/>
    <property type="match status" value="1"/>
</dbReference>
<evidence type="ECO:0000259" key="6">
    <source>
        <dbReference type="Pfam" id="PF00496"/>
    </source>
</evidence>
<dbReference type="GeneID" id="31237681"/>
<feature type="chain" id="PRO_5046910633" evidence="5">
    <location>
        <begin position="22"/>
        <end position="542"/>
    </location>
</feature>
<dbReference type="Gene3D" id="3.40.190.10">
    <property type="entry name" value="Periplasmic binding protein-like II"/>
    <property type="match status" value="1"/>
</dbReference>
<feature type="signal peptide" evidence="5">
    <location>
        <begin position="1"/>
        <end position="21"/>
    </location>
</feature>
<sequence length="542" mass="58741">MSPRRHRTVIRRALLSAIALACVATGCGTGPGGGDGRDGRIVYAVDTQPDCLDPQISPYDVTAALGRNIFDSLVAMDADGRIGPWLATSWQISRDGRTYTFRLREGVRFHDGTALDAAAVKATLDHTVAPQTKSQYAAGLISMYTGATAVDARTVRVALSRPYAPLLQVLSTATFGIQSPTALRANRGRTCLKPVGSGPFVFAGWARNRRIELDRNPNYAWAPAGVDHQGPAWAAGLTVEFIPEAASRFGALSSGQVDVASAVPPSHTGRLRHADGFRLLRADQPGAPYTLLLNVNRAPLDDVRVRRALQRSVRLDALVKALYSGAYDRAWSTLTPATTGYAATTEGSWPYDPDEAARLLDEAGWTGRDEDGYRTKGGTRLTLHWPYMTSLMRDQRALLGQGIQAEAKRAGIDVRFTALEPGAYLEKALGRDADILAFSWNRAEPDIMRSYFDSGQTGDKGGSNAFGISDPRLDDWLREASATRDPARRAVLYAQAQSRVNQQVLALPVYAPATLVGAADRVRGVTFDVQAYPLFHDARLED</sequence>
<proteinExistence type="inferred from homology"/>
<reference evidence="8" key="1">
    <citation type="journal article" date="2019" name="Int. J. Syst. Evol. Microbiol.">
        <title>The Global Catalogue of Microorganisms (GCM) 10K type strain sequencing project: providing services to taxonomists for standard genome sequencing and annotation.</title>
        <authorList>
            <consortium name="The Broad Institute Genomics Platform"/>
            <consortium name="The Broad Institute Genome Sequencing Center for Infectious Disease"/>
            <person name="Wu L."/>
            <person name="Ma J."/>
        </authorList>
    </citation>
    <scope>NUCLEOTIDE SEQUENCE [LARGE SCALE GENOMIC DNA]</scope>
    <source>
        <strain evidence="8">ICMP 257</strain>
    </source>
</reference>
<dbReference type="CDD" id="cd08492">
    <property type="entry name" value="PBP2_NikA_DppA_OppA_like_15"/>
    <property type="match status" value="1"/>
</dbReference>
<dbReference type="Pfam" id="PF00496">
    <property type="entry name" value="SBP_bac_5"/>
    <property type="match status" value="1"/>
</dbReference>
<evidence type="ECO:0000313" key="8">
    <source>
        <dbReference type="Proteomes" id="UP001595908"/>
    </source>
</evidence>
<organism evidence="7 8">
    <name type="scientific">Streptomyces atroolivaceus</name>
    <dbReference type="NCBI Taxonomy" id="66869"/>
    <lineage>
        <taxon>Bacteria</taxon>
        <taxon>Bacillati</taxon>
        <taxon>Actinomycetota</taxon>
        <taxon>Actinomycetes</taxon>
        <taxon>Kitasatosporales</taxon>
        <taxon>Streptomycetaceae</taxon>
        <taxon>Streptomyces</taxon>
    </lineage>
</organism>